<organism evidence="2 3">
    <name type="scientific">Caenorhabditis briggsae</name>
    <dbReference type="NCBI Taxonomy" id="6238"/>
    <lineage>
        <taxon>Eukaryota</taxon>
        <taxon>Metazoa</taxon>
        <taxon>Ecdysozoa</taxon>
        <taxon>Nematoda</taxon>
        <taxon>Chromadorea</taxon>
        <taxon>Rhabditida</taxon>
        <taxon>Rhabditina</taxon>
        <taxon>Rhabditomorpha</taxon>
        <taxon>Rhabditoidea</taxon>
        <taxon>Rhabditidae</taxon>
        <taxon>Peloderinae</taxon>
        <taxon>Caenorhabditis</taxon>
    </lineage>
</organism>
<dbReference type="AlphaFoldDB" id="A0AAE9F359"/>
<keyword evidence="1" id="KW-0472">Membrane</keyword>
<evidence type="ECO:0000313" key="3">
    <source>
        <dbReference type="Proteomes" id="UP000829354"/>
    </source>
</evidence>
<feature type="transmembrane region" description="Helical" evidence="1">
    <location>
        <begin position="9"/>
        <end position="28"/>
    </location>
</feature>
<evidence type="ECO:0000256" key="1">
    <source>
        <dbReference type="SAM" id="Phobius"/>
    </source>
</evidence>
<dbReference type="Proteomes" id="UP000829354">
    <property type="component" value="Chromosome V"/>
</dbReference>
<keyword evidence="1" id="KW-0812">Transmembrane</keyword>
<keyword evidence="1" id="KW-1133">Transmembrane helix</keyword>
<accession>A0AAE9F359</accession>
<evidence type="ECO:0000313" key="2">
    <source>
        <dbReference type="EMBL" id="UMM34388.1"/>
    </source>
</evidence>
<reference evidence="2 3" key="1">
    <citation type="submission" date="2022-04" db="EMBL/GenBank/DDBJ databases">
        <title>Chromosome-level reference genomes for two strains of Caenorhabditis briggsae: an improved platform for comparative genomics.</title>
        <authorList>
            <person name="Stevens L."/>
            <person name="Andersen E."/>
        </authorList>
    </citation>
    <scope>NUCLEOTIDE SEQUENCE [LARGE SCALE GENOMIC DNA]</scope>
    <source>
        <strain evidence="2">VX34</strain>
        <tissue evidence="2">Whole-organism</tissue>
    </source>
</reference>
<sequence>MIQSESIRFYLKICIIFLSVFQIVFTYLSRSSNFKLSSLFFFSLFPNVC</sequence>
<proteinExistence type="predicted"/>
<protein>
    <submittedName>
        <fullName evidence="2">Uncharacterized protein</fullName>
    </submittedName>
</protein>
<name>A0AAE9F359_CAEBR</name>
<gene>
    <name evidence="2" type="ORF">L5515_007488</name>
</gene>
<keyword evidence="3" id="KW-1185">Reference proteome</keyword>
<dbReference type="EMBL" id="CP092624">
    <property type="protein sequence ID" value="UMM34388.1"/>
    <property type="molecule type" value="Genomic_DNA"/>
</dbReference>